<dbReference type="Proteomes" id="UP000293142">
    <property type="component" value="Unassembled WGS sequence"/>
</dbReference>
<evidence type="ECO:0000259" key="1">
    <source>
        <dbReference type="Pfam" id="PF01869"/>
    </source>
</evidence>
<reference evidence="2 3" key="1">
    <citation type="submission" date="2019-02" db="EMBL/GenBank/DDBJ databases">
        <title>Paenibacillus sp. nov., isolated from surface-sterilized tissue of Thalictrum simplex L.</title>
        <authorList>
            <person name="Tuo L."/>
        </authorList>
    </citation>
    <scope>NUCLEOTIDE SEQUENCE [LARGE SCALE GENOMIC DNA]</scope>
    <source>
        <strain evidence="2 3">N2SHLJ1</strain>
    </source>
</reference>
<sequence length="446" mass="46006">MTGRLTVPLLAVDGGGTKCAAVFAAADGSWLSQGGAGSCNYQGVGREAATLELVRAIRAAKAGLAATGIATAGRTSACSSTGIAGASEAAGSLRTGSAGGAGIVGRHGLGLGLGAELMPEFNPKQDLMHDLDPKLNPEPEPMHELDPKRSLVPEPTVGLGPKLSPGPEPVLELKQQPEPLLELECALFALAGVDTQADYIIARAMAEEALRQAGITAHRVVVENDGFCALVGATGGQPGILVISGTGSIVYGTDGQEASARAGGWGHRVGDEGSGYWIGAQAIKAILKASDGRGEATLLGEWIFPHLGIGGAEDLFNWTYGQEYSVEKTGRLAPLVDAAAQAGDKISQHILEAAVKELFAASQAVIGKLRLREKQTPFAVILQGGVLRHCNYVRDQLYRSLRAYCPGARLHTSVGEPIQGVVGMGVSLLDTSGKNEIIKIGTALLD</sequence>
<gene>
    <name evidence="2" type="ORF">EYB31_25805</name>
</gene>
<dbReference type="RefSeq" id="WP_131016327.1">
    <property type="nucleotide sequence ID" value="NZ_SIRE01000020.1"/>
</dbReference>
<protein>
    <recommendedName>
        <fullName evidence="1">ATPase BadF/BadG/BcrA/BcrD type domain-containing protein</fullName>
    </recommendedName>
</protein>
<keyword evidence="3" id="KW-1185">Reference proteome</keyword>
<dbReference type="AlphaFoldDB" id="A0A4Q9DJ41"/>
<dbReference type="CDD" id="cd24007">
    <property type="entry name" value="ASKHA_NBD_eukNAGK-like"/>
    <property type="match status" value="1"/>
</dbReference>
<dbReference type="OrthoDB" id="9772633at2"/>
<dbReference type="PANTHER" id="PTHR43190:SF3">
    <property type="entry name" value="N-ACETYL-D-GLUCOSAMINE KINASE"/>
    <property type="match status" value="1"/>
</dbReference>
<evidence type="ECO:0000313" key="2">
    <source>
        <dbReference type="EMBL" id="TBL73921.1"/>
    </source>
</evidence>
<dbReference type="Gene3D" id="3.30.420.40">
    <property type="match status" value="2"/>
</dbReference>
<feature type="domain" description="ATPase BadF/BadG/BcrA/BcrD type" evidence="1">
    <location>
        <begin position="12"/>
        <end position="423"/>
    </location>
</feature>
<organism evidence="2 3">
    <name type="scientific">Paenibacillus thalictri</name>
    <dbReference type="NCBI Taxonomy" id="2527873"/>
    <lineage>
        <taxon>Bacteria</taxon>
        <taxon>Bacillati</taxon>
        <taxon>Bacillota</taxon>
        <taxon>Bacilli</taxon>
        <taxon>Bacillales</taxon>
        <taxon>Paenibacillaceae</taxon>
        <taxon>Paenibacillus</taxon>
    </lineage>
</organism>
<proteinExistence type="predicted"/>
<dbReference type="Pfam" id="PF01869">
    <property type="entry name" value="BcrAD_BadFG"/>
    <property type="match status" value="1"/>
</dbReference>
<dbReference type="SUPFAM" id="SSF53067">
    <property type="entry name" value="Actin-like ATPase domain"/>
    <property type="match status" value="2"/>
</dbReference>
<comment type="caution">
    <text evidence="2">The sequence shown here is derived from an EMBL/GenBank/DDBJ whole genome shotgun (WGS) entry which is preliminary data.</text>
</comment>
<dbReference type="PANTHER" id="PTHR43190">
    <property type="entry name" value="N-ACETYL-D-GLUCOSAMINE KINASE"/>
    <property type="match status" value="1"/>
</dbReference>
<name>A0A4Q9DJ41_9BACL</name>
<dbReference type="InterPro" id="IPR052519">
    <property type="entry name" value="Euk-type_GlcNAc_Kinase"/>
</dbReference>
<dbReference type="InterPro" id="IPR043129">
    <property type="entry name" value="ATPase_NBD"/>
</dbReference>
<evidence type="ECO:0000313" key="3">
    <source>
        <dbReference type="Proteomes" id="UP000293142"/>
    </source>
</evidence>
<dbReference type="EMBL" id="SIRE01000020">
    <property type="protein sequence ID" value="TBL73921.1"/>
    <property type="molecule type" value="Genomic_DNA"/>
</dbReference>
<accession>A0A4Q9DJ41</accession>
<dbReference type="InterPro" id="IPR002731">
    <property type="entry name" value="ATPase_BadF"/>
</dbReference>